<dbReference type="AlphaFoldDB" id="A0A841YCS8"/>
<dbReference type="Pfam" id="PF00583">
    <property type="entry name" value="Acetyltransf_1"/>
    <property type="match status" value="1"/>
</dbReference>
<protein>
    <submittedName>
        <fullName evidence="2">GNAT family N-acetyltransferase</fullName>
    </submittedName>
</protein>
<reference evidence="2 3" key="1">
    <citation type="submission" date="2020-03" db="EMBL/GenBank/DDBJ databases">
        <title>Soil Listeria distribution.</title>
        <authorList>
            <person name="Liao J."/>
            <person name="Wiedmann M."/>
        </authorList>
    </citation>
    <scope>NUCLEOTIDE SEQUENCE [LARGE SCALE GENOMIC DNA]</scope>
    <source>
        <strain evidence="2 3">FSL L7-1645</strain>
    </source>
</reference>
<dbReference type="SUPFAM" id="SSF55729">
    <property type="entry name" value="Acyl-CoA N-acyltransferases (Nat)"/>
    <property type="match status" value="1"/>
</dbReference>
<dbReference type="RefSeq" id="WP_115095574.1">
    <property type="nucleotide sequence ID" value="NZ_JAARPY010000003.1"/>
</dbReference>
<dbReference type="Pfam" id="PF18014">
    <property type="entry name" value="Acetyltransf_18"/>
    <property type="match status" value="1"/>
</dbReference>
<evidence type="ECO:0000313" key="2">
    <source>
        <dbReference type="EMBL" id="MBC1397967.1"/>
    </source>
</evidence>
<evidence type="ECO:0000259" key="1">
    <source>
        <dbReference type="PROSITE" id="PS51186"/>
    </source>
</evidence>
<proteinExistence type="predicted"/>
<accession>A0A841YCS8</accession>
<dbReference type="InterPro" id="IPR041496">
    <property type="entry name" value="YitH/HolE_GNAT"/>
</dbReference>
<dbReference type="PROSITE" id="PS51186">
    <property type="entry name" value="GNAT"/>
    <property type="match status" value="1"/>
</dbReference>
<comment type="caution">
    <text evidence="2">The sequence shown here is derived from an EMBL/GenBank/DDBJ whole genome shotgun (WGS) entry which is preliminary data.</text>
</comment>
<dbReference type="InterPro" id="IPR016181">
    <property type="entry name" value="Acyl_CoA_acyltransferase"/>
</dbReference>
<keyword evidence="2" id="KW-0808">Transferase</keyword>
<organism evidence="2 3">
    <name type="scientific">Listeria fleischmannii</name>
    <dbReference type="NCBI Taxonomy" id="1069827"/>
    <lineage>
        <taxon>Bacteria</taxon>
        <taxon>Bacillati</taxon>
        <taxon>Bacillota</taxon>
        <taxon>Bacilli</taxon>
        <taxon>Bacillales</taxon>
        <taxon>Listeriaceae</taxon>
        <taxon>Listeria</taxon>
    </lineage>
</organism>
<dbReference type="Gene3D" id="3.40.630.30">
    <property type="match status" value="1"/>
</dbReference>
<feature type="domain" description="N-acetyltransferase" evidence="1">
    <location>
        <begin position="2"/>
        <end position="152"/>
    </location>
</feature>
<evidence type="ECO:0000313" key="3">
    <source>
        <dbReference type="Proteomes" id="UP000571128"/>
    </source>
</evidence>
<dbReference type="InterPro" id="IPR000182">
    <property type="entry name" value="GNAT_dom"/>
</dbReference>
<name>A0A841YCS8_9LIST</name>
<dbReference type="GO" id="GO:0016747">
    <property type="term" value="F:acyltransferase activity, transferring groups other than amino-acyl groups"/>
    <property type="evidence" value="ECO:0007669"/>
    <property type="project" value="InterPro"/>
</dbReference>
<dbReference type="EMBL" id="JAARPY010000003">
    <property type="protein sequence ID" value="MBC1397967.1"/>
    <property type="molecule type" value="Genomic_DNA"/>
</dbReference>
<gene>
    <name evidence="2" type="ORF">HB844_03680</name>
</gene>
<sequence length="275" mass="31085">MIQYRNLLGVSVTTIYETFLDAFSDYAIPMKPSLAAFQNMLASKGFQADSSVGAFDQSDLVGFILNGERETQVYNLGTGVKVAYRAQKIASGMLDASIRLLFEKNRTGYLLEVLQDNQKAYALYKQKNFEITRYFLCFRLEEPQISPKLSPSIHQEPVDLVADFESTLPYKPSWQNNHHAILALRKDFICYTYRDAGELLGYAVLNPASESLAQLGARSKKVGEALIAHILADTKLKMLGIINVDERDESLIHLLTDTGFTKTFSQYEMLYTPRY</sequence>
<dbReference type="Proteomes" id="UP000571128">
    <property type="component" value="Unassembled WGS sequence"/>
</dbReference>